<dbReference type="PaxDb" id="55529-EKX44142"/>
<dbReference type="eggNOG" id="ENOG502S2T7">
    <property type="taxonomic scope" value="Eukaryota"/>
</dbReference>
<keyword evidence="3" id="KW-1185">Reference proteome</keyword>
<evidence type="ECO:0000313" key="2">
    <source>
        <dbReference type="EnsemblProtists" id="EKX44142"/>
    </source>
</evidence>
<dbReference type="InterPro" id="IPR011009">
    <property type="entry name" value="Kinase-like_dom_sf"/>
</dbReference>
<dbReference type="KEGG" id="gtt:GUITHDRAFT_109925"/>
<dbReference type="EMBL" id="JH993006">
    <property type="protein sequence ID" value="EKX44142.1"/>
    <property type="molecule type" value="Genomic_DNA"/>
</dbReference>
<dbReference type="HOGENOM" id="CLU_978098_0_0_1"/>
<dbReference type="Gene3D" id="1.10.510.10">
    <property type="entry name" value="Transferase(Phosphotransferase) domain 1"/>
    <property type="match status" value="1"/>
</dbReference>
<protein>
    <recommendedName>
        <fullName evidence="4">Protein kinase domain-containing protein</fullName>
    </recommendedName>
</protein>
<dbReference type="GeneID" id="17300800"/>
<dbReference type="OrthoDB" id="76533at2759"/>
<dbReference type="SUPFAM" id="SSF56112">
    <property type="entry name" value="Protein kinase-like (PK-like)"/>
    <property type="match status" value="1"/>
</dbReference>
<reference evidence="1 3" key="1">
    <citation type="journal article" date="2012" name="Nature">
        <title>Algal genomes reveal evolutionary mosaicism and the fate of nucleomorphs.</title>
        <authorList>
            <consortium name="DOE Joint Genome Institute"/>
            <person name="Curtis B.A."/>
            <person name="Tanifuji G."/>
            <person name="Burki F."/>
            <person name="Gruber A."/>
            <person name="Irimia M."/>
            <person name="Maruyama S."/>
            <person name="Arias M.C."/>
            <person name="Ball S.G."/>
            <person name="Gile G.H."/>
            <person name="Hirakawa Y."/>
            <person name="Hopkins J.F."/>
            <person name="Kuo A."/>
            <person name="Rensing S.A."/>
            <person name="Schmutz J."/>
            <person name="Symeonidi A."/>
            <person name="Elias M."/>
            <person name="Eveleigh R.J."/>
            <person name="Herman E.K."/>
            <person name="Klute M.J."/>
            <person name="Nakayama T."/>
            <person name="Obornik M."/>
            <person name="Reyes-Prieto A."/>
            <person name="Armbrust E.V."/>
            <person name="Aves S.J."/>
            <person name="Beiko R.G."/>
            <person name="Coutinho P."/>
            <person name="Dacks J.B."/>
            <person name="Durnford D.G."/>
            <person name="Fast N.M."/>
            <person name="Green B.R."/>
            <person name="Grisdale C.J."/>
            <person name="Hempel F."/>
            <person name="Henrissat B."/>
            <person name="Hoppner M.P."/>
            <person name="Ishida K."/>
            <person name="Kim E."/>
            <person name="Koreny L."/>
            <person name="Kroth P.G."/>
            <person name="Liu Y."/>
            <person name="Malik S.B."/>
            <person name="Maier U.G."/>
            <person name="McRose D."/>
            <person name="Mock T."/>
            <person name="Neilson J.A."/>
            <person name="Onodera N.T."/>
            <person name="Poole A.M."/>
            <person name="Pritham E.J."/>
            <person name="Richards T.A."/>
            <person name="Rocap G."/>
            <person name="Roy S.W."/>
            <person name="Sarai C."/>
            <person name="Schaack S."/>
            <person name="Shirato S."/>
            <person name="Slamovits C.H."/>
            <person name="Spencer D.F."/>
            <person name="Suzuki S."/>
            <person name="Worden A.Z."/>
            <person name="Zauner S."/>
            <person name="Barry K."/>
            <person name="Bell C."/>
            <person name="Bharti A.K."/>
            <person name="Crow J.A."/>
            <person name="Grimwood J."/>
            <person name="Kramer R."/>
            <person name="Lindquist E."/>
            <person name="Lucas S."/>
            <person name="Salamov A."/>
            <person name="McFadden G.I."/>
            <person name="Lane C.E."/>
            <person name="Keeling P.J."/>
            <person name="Gray M.W."/>
            <person name="Grigoriev I.V."/>
            <person name="Archibald J.M."/>
        </authorList>
    </citation>
    <scope>NUCLEOTIDE SEQUENCE</scope>
    <source>
        <strain evidence="1 3">CCMP2712</strain>
    </source>
</reference>
<proteinExistence type="predicted"/>
<accession>L1J718</accession>
<evidence type="ECO:0000313" key="1">
    <source>
        <dbReference type="EMBL" id="EKX44142.1"/>
    </source>
</evidence>
<organism evidence="1">
    <name type="scientific">Guillardia theta (strain CCMP2712)</name>
    <name type="common">Cryptophyte</name>
    <dbReference type="NCBI Taxonomy" id="905079"/>
    <lineage>
        <taxon>Eukaryota</taxon>
        <taxon>Cryptophyceae</taxon>
        <taxon>Pyrenomonadales</taxon>
        <taxon>Geminigeraceae</taxon>
        <taxon>Guillardia</taxon>
    </lineage>
</organism>
<sequence>MAGAIGMKRGRRDITVAESDDMATTALGGHVVASDVSEEARKDRPHSKLWMERTGAFECSEDEQISEDMVLKGKKYYSNGNRGVVYIATCVMKGGEVKVAVKEILHEKHIKPGRCYIGEEALEKEAGWLQRANEHGIGPRFLYGDSRKVIMEFVEGKRILAFITEEHDEERCKKALCEVLTQLRKLDSLHIHKGEFVRPDRHILIRDDGTPVLIDFERCKESSTPQNITQFVQFLAGIKLDAALHSNGKNVKINGERLRELSRDYKSQGYREQEFELMLNLIRNS</sequence>
<dbReference type="Proteomes" id="UP000011087">
    <property type="component" value="Unassembled WGS sequence"/>
</dbReference>
<evidence type="ECO:0008006" key="4">
    <source>
        <dbReference type="Google" id="ProtNLM"/>
    </source>
</evidence>
<gene>
    <name evidence="1" type="ORF">GUITHDRAFT_109925</name>
</gene>
<name>L1J718_GUITC</name>
<dbReference type="STRING" id="905079.L1J718"/>
<reference evidence="3" key="2">
    <citation type="submission" date="2012-11" db="EMBL/GenBank/DDBJ databases">
        <authorList>
            <person name="Kuo A."/>
            <person name="Curtis B.A."/>
            <person name="Tanifuji G."/>
            <person name="Burki F."/>
            <person name="Gruber A."/>
            <person name="Irimia M."/>
            <person name="Maruyama S."/>
            <person name="Arias M.C."/>
            <person name="Ball S.G."/>
            <person name="Gile G.H."/>
            <person name="Hirakawa Y."/>
            <person name="Hopkins J.F."/>
            <person name="Rensing S.A."/>
            <person name="Schmutz J."/>
            <person name="Symeonidi A."/>
            <person name="Elias M."/>
            <person name="Eveleigh R.J."/>
            <person name="Herman E.K."/>
            <person name="Klute M.J."/>
            <person name="Nakayama T."/>
            <person name="Obornik M."/>
            <person name="Reyes-Prieto A."/>
            <person name="Armbrust E.V."/>
            <person name="Aves S.J."/>
            <person name="Beiko R.G."/>
            <person name="Coutinho P."/>
            <person name="Dacks J.B."/>
            <person name="Durnford D.G."/>
            <person name="Fast N.M."/>
            <person name="Green B.R."/>
            <person name="Grisdale C."/>
            <person name="Hempe F."/>
            <person name="Henrissat B."/>
            <person name="Hoppner M.P."/>
            <person name="Ishida K.-I."/>
            <person name="Kim E."/>
            <person name="Koreny L."/>
            <person name="Kroth P.G."/>
            <person name="Liu Y."/>
            <person name="Malik S.-B."/>
            <person name="Maier U.G."/>
            <person name="McRose D."/>
            <person name="Mock T."/>
            <person name="Neilson J.A."/>
            <person name="Onodera N.T."/>
            <person name="Poole A.M."/>
            <person name="Pritham E.J."/>
            <person name="Richards T.A."/>
            <person name="Rocap G."/>
            <person name="Roy S.W."/>
            <person name="Sarai C."/>
            <person name="Schaack S."/>
            <person name="Shirato S."/>
            <person name="Slamovits C.H."/>
            <person name="Spencer D.F."/>
            <person name="Suzuki S."/>
            <person name="Worden A.Z."/>
            <person name="Zauner S."/>
            <person name="Barry K."/>
            <person name="Bell C."/>
            <person name="Bharti A.K."/>
            <person name="Crow J.A."/>
            <person name="Grimwood J."/>
            <person name="Kramer R."/>
            <person name="Lindquist E."/>
            <person name="Lucas S."/>
            <person name="Salamov A."/>
            <person name="McFadden G.I."/>
            <person name="Lane C.E."/>
            <person name="Keeling P.J."/>
            <person name="Gray M.W."/>
            <person name="Grigoriev I.V."/>
            <person name="Archibald J.M."/>
        </authorList>
    </citation>
    <scope>NUCLEOTIDE SEQUENCE</scope>
    <source>
        <strain evidence="3">CCMP2712</strain>
    </source>
</reference>
<dbReference type="AlphaFoldDB" id="L1J718"/>
<reference evidence="2" key="3">
    <citation type="submission" date="2015-06" db="UniProtKB">
        <authorList>
            <consortium name="EnsemblProtists"/>
        </authorList>
    </citation>
    <scope>IDENTIFICATION</scope>
</reference>
<dbReference type="RefSeq" id="XP_005831122.1">
    <property type="nucleotide sequence ID" value="XM_005831065.1"/>
</dbReference>
<dbReference type="EnsemblProtists" id="EKX44142">
    <property type="protein sequence ID" value="EKX44142"/>
    <property type="gene ID" value="GUITHDRAFT_109925"/>
</dbReference>
<evidence type="ECO:0000313" key="3">
    <source>
        <dbReference type="Proteomes" id="UP000011087"/>
    </source>
</evidence>